<reference evidence="1" key="1">
    <citation type="submission" date="2020-11" db="EMBL/GenBank/DDBJ databases">
        <authorList>
            <consortium name="DOE Joint Genome Institute"/>
            <person name="Ahrendt S."/>
            <person name="Riley R."/>
            <person name="Andreopoulos W."/>
            <person name="Labutti K."/>
            <person name="Pangilinan J."/>
            <person name="Ruiz-Duenas F.J."/>
            <person name="Barrasa J.M."/>
            <person name="Sanchez-Garcia M."/>
            <person name="Camarero S."/>
            <person name="Miyauchi S."/>
            <person name="Serrano A."/>
            <person name="Linde D."/>
            <person name="Babiker R."/>
            <person name="Drula E."/>
            <person name="Ayuso-Fernandez I."/>
            <person name="Pacheco R."/>
            <person name="Padilla G."/>
            <person name="Ferreira P."/>
            <person name="Barriuso J."/>
            <person name="Kellner H."/>
            <person name="Castanera R."/>
            <person name="Alfaro M."/>
            <person name="Ramirez L."/>
            <person name="Pisabarro A.G."/>
            <person name="Kuo A."/>
            <person name="Tritt A."/>
            <person name="Lipzen A."/>
            <person name="He G."/>
            <person name="Yan M."/>
            <person name="Ng V."/>
            <person name="Cullen D."/>
            <person name="Martin F."/>
            <person name="Rosso M.-N."/>
            <person name="Henrissat B."/>
            <person name="Hibbett D."/>
            <person name="Martinez A.T."/>
            <person name="Grigoriev I.V."/>
        </authorList>
    </citation>
    <scope>NUCLEOTIDE SEQUENCE</scope>
    <source>
        <strain evidence="1">CBS 506.95</strain>
    </source>
</reference>
<sequence length="77" mass="8304">MIGIAFNLIIIRTSKFLNDPSLSSTCVGTDASGSVPLHVFGRAQESKIVNDRNIAITVTQDLEKVANFTLEKPNTIA</sequence>
<organism evidence="1 2">
    <name type="scientific">Crepidotus variabilis</name>
    <dbReference type="NCBI Taxonomy" id="179855"/>
    <lineage>
        <taxon>Eukaryota</taxon>
        <taxon>Fungi</taxon>
        <taxon>Dikarya</taxon>
        <taxon>Basidiomycota</taxon>
        <taxon>Agaricomycotina</taxon>
        <taxon>Agaricomycetes</taxon>
        <taxon>Agaricomycetidae</taxon>
        <taxon>Agaricales</taxon>
        <taxon>Agaricineae</taxon>
        <taxon>Crepidotaceae</taxon>
        <taxon>Crepidotus</taxon>
    </lineage>
</organism>
<accession>A0A9P6JQ84</accession>
<gene>
    <name evidence="1" type="ORF">CPB83DRAFT_343731</name>
</gene>
<keyword evidence="2" id="KW-1185">Reference proteome</keyword>
<evidence type="ECO:0000313" key="2">
    <source>
        <dbReference type="Proteomes" id="UP000807306"/>
    </source>
</evidence>
<protein>
    <submittedName>
        <fullName evidence="1">Uncharacterized protein</fullName>
    </submittedName>
</protein>
<comment type="caution">
    <text evidence="1">The sequence shown here is derived from an EMBL/GenBank/DDBJ whole genome shotgun (WGS) entry which is preliminary data.</text>
</comment>
<evidence type="ECO:0000313" key="1">
    <source>
        <dbReference type="EMBL" id="KAF9528350.1"/>
    </source>
</evidence>
<proteinExistence type="predicted"/>
<name>A0A9P6JQ84_9AGAR</name>
<dbReference type="EMBL" id="MU157853">
    <property type="protein sequence ID" value="KAF9528350.1"/>
    <property type="molecule type" value="Genomic_DNA"/>
</dbReference>
<dbReference type="Proteomes" id="UP000807306">
    <property type="component" value="Unassembled WGS sequence"/>
</dbReference>
<dbReference type="AlphaFoldDB" id="A0A9P6JQ84"/>